<name>A0A512C056_9HYPH</name>
<evidence type="ECO:0000313" key="2">
    <source>
        <dbReference type="EMBL" id="GEO17594.1"/>
    </source>
</evidence>
<accession>A0A512C056</accession>
<keyword evidence="3" id="KW-1185">Reference proteome</keyword>
<dbReference type="Pfam" id="PF13557">
    <property type="entry name" value="Phenol_MetA_deg"/>
    <property type="match status" value="1"/>
</dbReference>
<reference evidence="2 3" key="1">
    <citation type="submission" date="2019-07" db="EMBL/GenBank/DDBJ databases">
        <title>Whole genome shotgun sequence of Microvirga aerophila NBRC 106136.</title>
        <authorList>
            <person name="Hosoyama A."/>
            <person name="Uohara A."/>
            <person name="Ohji S."/>
            <person name="Ichikawa N."/>
        </authorList>
    </citation>
    <scope>NUCLEOTIDE SEQUENCE [LARGE SCALE GENOMIC DNA]</scope>
    <source>
        <strain evidence="2 3">NBRC 106136</strain>
    </source>
</reference>
<comment type="caution">
    <text evidence="2">The sequence shown here is derived from an EMBL/GenBank/DDBJ whole genome shotgun (WGS) entry which is preliminary data.</text>
</comment>
<evidence type="ECO:0000256" key="1">
    <source>
        <dbReference type="SAM" id="SignalP"/>
    </source>
</evidence>
<organism evidence="2 3">
    <name type="scientific">Microvirga aerophila</name>
    <dbReference type="NCBI Taxonomy" id="670291"/>
    <lineage>
        <taxon>Bacteria</taxon>
        <taxon>Pseudomonadati</taxon>
        <taxon>Pseudomonadota</taxon>
        <taxon>Alphaproteobacteria</taxon>
        <taxon>Hyphomicrobiales</taxon>
        <taxon>Methylobacteriaceae</taxon>
        <taxon>Microvirga</taxon>
    </lineage>
</organism>
<protein>
    <recommendedName>
        <fullName evidence="4">Phenol degradation protein meta</fullName>
    </recommendedName>
</protein>
<dbReference type="Proteomes" id="UP000321085">
    <property type="component" value="Unassembled WGS sequence"/>
</dbReference>
<keyword evidence="1" id="KW-0732">Signal</keyword>
<evidence type="ECO:0000313" key="3">
    <source>
        <dbReference type="Proteomes" id="UP000321085"/>
    </source>
</evidence>
<evidence type="ECO:0008006" key="4">
    <source>
        <dbReference type="Google" id="ProtNLM"/>
    </source>
</evidence>
<sequence length="339" mass="35689">MGRMVRRRHWALGLLALLCGPGSVPVHATEGGASLYLPGLRGPGAGIVPPPGFYFNNDFLAYSGELSGGRRIQIGGAVLADVEVEIRADFLTATWVTPFDIVGGRLAIGASLPLGVPRVSAGVLIEAPRLRRTFAFSQRDASFVVGDPVMTGLVGWDAGKFHWSVGASVSIPAGGYEEGELSNLAFNRWIGDVFAAATWLDLELGLDISGAVGFEFNGENSDTDYDSGNAFHADISISKNLTKEFSVGLLAGYYDQISSDRGEGNRIGPFKGRAAAVGATAGCNFTVAGTPVSARVRVLREVEVDKRPQGTIGLFTVAFPLGGQTHSAPAQPQPIRVRS</sequence>
<proteinExistence type="predicted"/>
<dbReference type="InterPro" id="IPR025737">
    <property type="entry name" value="FApF"/>
</dbReference>
<gene>
    <name evidence="2" type="ORF">MAE02_52900</name>
</gene>
<feature type="chain" id="PRO_5021722603" description="Phenol degradation protein meta" evidence="1">
    <location>
        <begin position="29"/>
        <end position="339"/>
    </location>
</feature>
<dbReference type="AlphaFoldDB" id="A0A512C056"/>
<feature type="signal peptide" evidence="1">
    <location>
        <begin position="1"/>
        <end position="28"/>
    </location>
</feature>
<dbReference type="EMBL" id="BJYU01000113">
    <property type="protein sequence ID" value="GEO17594.1"/>
    <property type="molecule type" value="Genomic_DNA"/>
</dbReference>